<organism evidence="1 2">
    <name type="scientific">Paenibacillus albidus</name>
    <dbReference type="NCBI Taxonomy" id="2041023"/>
    <lineage>
        <taxon>Bacteria</taxon>
        <taxon>Bacillati</taxon>
        <taxon>Bacillota</taxon>
        <taxon>Bacilli</taxon>
        <taxon>Bacillales</taxon>
        <taxon>Paenibacillaceae</taxon>
        <taxon>Paenibacillus</taxon>
    </lineage>
</organism>
<proteinExistence type="predicted"/>
<name>A0A917C5V7_9BACL</name>
<evidence type="ECO:0000313" key="1">
    <source>
        <dbReference type="EMBL" id="GGF73365.1"/>
    </source>
</evidence>
<dbReference type="Pfam" id="PF08819">
    <property type="entry name" value="DUF1802"/>
    <property type="match status" value="1"/>
</dbReference>
<protein>
    <recommendedName>
        <fullName evidence="3">DUF1802 family protein</fullName>
    </recommendedName>
</protein>
<dbReference type="EMBL" id="BMKR01000006">
    <property type="protein sequence ID" value="GGF73365.1"/>
    <property type="molecule type" value="Genomic_DNA"/>
</dbReference>
<reference evidence="1" key="2">
    <citation type="submission" date="2020-09" db="EMBL/GenBank/DDBJ databases">
        <authorList>
            <person name="Sun Q."/>
            <person name="Zhou Y."/>
        </authorList>
    </citation>
    <scope>NUCLEOTIDE SEQUENCE</scope>
    <source>
        <strain evidence="1">CGMCC 1.16134</strain>
    </source>
</reference>
<dbReference type="RefSeq" id="WP_189024053.1">
    <property type="nucleotide sequence ID" value="NZ_BMKR01000006.1"/>
</dbReference>
<comment type="caution">
    <text evidence="1">The sequence shown here is derived from an EMBL/GenBank/DDBJ whole genome shotgun (WGS) entry which is preliminary data.</text>
</comment>
<sequence length="191" mass="21921">MNMNPVALKEWASAINTLTEGRQIILLRKGGIEEETRRFELKSHSFYLYPTFEHQRTDLVKKEYRSFVEQSLADFRPNAPTVRLTAYAEVAADLEVHTLEQLGLLYPYHMWTEGLASERLRWKAQDPLHVLLLRVYLLDEPAEIRVLPEYSGCRSWIELTPPPEAGSLKPVLSDEEFGRKAQAIGSLLGQP</sequence>
<dbReference type="AlphaFoldDB" id="A0A917C5V7"/>
<dbReference type="InterPro" id="IPR008307">
    <property type="entry name" value="UCP018957"/>
</dbReference>
<evidence type="ECO:0008006" key="3">
    <source>
        <dbReference type="Google" id="ProtNLM"/>
    </source>
</evidence>
<dbReference type="Proteomes" id="UP000637643">
    <property type="component" value="Unassembled WGS sequence"/>
</dbReference>
<reference evidence="1" key="1">
    <citation type="journal article" date="2014" name="Int. J. Syst. Evol. Microbiol.">
        <title>Complete genome sequence of Corynebacterium casei LMG S-19264T (=DSM 44701T), isolated from a smear-ripened cheese.</title>
        <authorList>
            <consortium name="US DOE Joint Genome Institute (JGI-PGF)"/>
            <person name="Walter F."/>
            <person name="Albersmeier A."/>
            <person name="Kalinowski J."/>
            <person name="Ruckert C."/>
        </authorList>
    </citation>
    <scope>NUCLEOTIDE SEQUENCE</scope>
    <source>
        <strain evidence="1">CGMCC 1.16134</strain>
    </source>
</reference>
<keyword evidence="2" id="KW-1185">Reference proteome</keyword>
<evidence type="ECO:0000313" key="2">
    <source>
        <dbReference type="Proteomes" id="UP000637643"/>
    </source>
</evidence>
<gene>
    <name evidence="1" type="ORF">GCM10010912_18240</name>
</gene>
<dbReference type="InterPro" id="IPR014923">
    <property type="entry name" value="DUF1802"/>
</dbReference>
<dbReference type="PIRSF" id="PIRSF018957">
    <property type="entry name" value="UCP018957"/>
    <property type="match status" value="1"/>
</dbReference>
<accession>A0A917C5V7</accession>